<dbReference type="PROSITE" id="PS00455">
    <property type="entry name" value="AMP_BINDING"/>
    <property type="match status" value="1"/>
</dbReference>
<dbReference type="GO" id="GO:0016874">
    <property type="term" value="F:ligase activity"/>
    <property type="evidence" value="ECO:0007669"/>
    <property type="project" value="UniProtKB-KW"/>
</dbReference>
<dbReference type="Proteomes" id="UP001239909">
    <property type="component" value="Unassembled WGS sequence"/>
</dbReference>
<evidence type="ECO:0000313" key="3">
    <source>
        <dbReference type="EMBL" id="GMG81759.1"/>
    </source>
</evidence>
<dbReference type="InterPro" id="IPR020845">
    <property type="entry name" value="AMP-binding_CS"/>
</dbReference>
<protein>
    <submittedName>
        <fullName evidence="3">Fatty acid--CoA ligase</fullName>
    </submittedName>
</protein>
<dbReference type="InterPro" id="IPR050237">
    <property type="entry name" value="ATP-dep_AMP-bd_enzyme"/>
</dbReference>
<dbReference type="Gene3D" id="3.40.50.12780">
    <property type="entry name" value="N-terminal domain of ligase-like"/>
    <property type="match status" value="1"/>
</dbReference>
<dbReference type="InterPro" id="IPR025110">
    <property type="entry name" value="AMP-bd_C"/>
</dbReference>
<dbReference type="CDD" id="cd17631">
    <property type="entry name" value="FACL_FadD13-like"/>
    <property type="match status" value="1"/>
</dbReference>
<evidence type="ECO:0000259" key="1">
    <source>
        <dbReference type="Pfam" id="PF00501"/>
    </source>
</evidence>
<sequence length="520" mass="57495">MNIARILEASAERYPNHTALVFEDRRWTYVEWLGRVRRFAQALADLGVRPGDRVAFYVSTSENSVTTYFACQVLGAVAVPLNFRLSPGEAAYIIQDSGARVLVYGRHLTENALKIAAQVRSVHDFIGCAYDRANVPEGHHHFDTLAEQTEDRNEPRPAPRADALSALVYTSGTTGRPKGVMHTHANDMAIAMNCVMEYGLSHNDNALHIAPLYHVGGMQAYFIPHMMVGGTNIVLGRYEAEKTLEIIQTERITTLFAVPTQIQEMLFHPRFRDYDVSSLRLMTTGGAAISATTMERVITEFCPNIYNGYGMTEASLTLILHPEDALDRLGSCGKPTLITEARVLVNDPAREVAPSETVPAGEIGQLIVRGPQAMEGYWNKPFETAKKLKAGWIYTGDLFSKDADGFYYFHGRADDMIVSGGENIYPREVEEILYKVPGVQEAAVLGLPDEKWGQIVAAFVVRSDPAIDAAALDAFFRASEEIAPYKRPKRYEFVETLPTNPSGKVLKRELLAAYSPAAAA</sequence>
<dbReference type="InterPro" id="IPR042099">
    <property type="entry name" value="ANL_N_sf"/>
</dbReference>
<dbReference type="RefSeq" id="WP_285670474.1">
    <property type="nucleotide sequence ID" value="NZ_BSYI01000005.1"/>
</dbReference>
<organism evidence="3 4">
    <name type="scientific">Paralimibaculum aggregatum</name>
    <dbReference type="NCBI Taxonomy" id="3036245"/>
    <lineage>
        <taxon>Bacteria</taxon>
        <taxon>Pseudomonadati</taxon>
        <taxon>Pseudomonadota</taxon>
        <taxon>Alphaproteobacteria</taxon>
        <taxon>Rhodobacterales</taxon>
        <taxon>Paracoccaceae</taxon>
        <taxon>Paralimibaculum</taxon>
    </lineage>
</organism>
<dbReference type="PANTHER" id="PTHR43767:SF7">
    <property type="entry name" value="MEDIUM_LONG-CHAIN-FATTY-ACID--COA LIGASE FADD8"/>
    <property type="match status" value="1"/>
</dbReference>
<dbReference type="InterPro" id="IPR045851">
    <property type="entry name" value="AMP-bd_C_sf"/>
</dbReference>
<keyword evidence="4" id="KW-1185">Reference proteome</keyword>
<evidence type="ECO:0000259" key="2">
    <source>
        <dbReference type="Pfam" id="PF13193"/>
    </source>
</evidence>
<dbReference type="Gene3D" id="3.30.300.30">
    <property type="match status" value="1"/>
</dbReference>
<proteinExistence type="predicted"/>
<dbReference type="InterPro" id="IPR000873">
    <property type="entry name" value="AMP-dep_synth/lig_dom"/>
</dbReference>
<feature type="domain" description="AMP-dependent synthetase/ligase" evidence="1">
    <location>
        <begin position="7"/>
        <end position="378"/>
    </location>
</feature>
<dbReference type="Pfam" id="PF00501">
    <property type="entry name" value="AMP-binding"/>
    <property type="match status" value="1"/>
</dbReference>
<name>A0ABQ6LHZ5_9RHOB</name>
<dbReference type="SUPFAM" id="SSF56801">
    <property type="entry name" value="Acetyl-CoA synthetase-like"/>
    <property type="match status" value="1"/>
</dbReference>
<dbReference type="EMBL" id="BSYI01000005">
    <property type="protein sequence ID" value="GMG81759.1"/>
    <property type="molecule type" value="Genomic_DNA"/>
</dbReference>
<dbReference type="PANTHER" id="PTHR43767">
    <property type="entry name" value="LONG-CHAIN-FATTY-ACID--COA LIGASE"/>
    <property type="match status" value="1"/>
</dbReference>
<keyword evidence="3" id="KW-0436">Ligase</keyword>
<evidence type="ECO:0000313" key="4">
    <source>
        <dbReference type="Proteomes" id="UP001239909"/>
    </source>
</evidence>
<accession>A0ABQ6LHZ5</accession>
<dbReference type="Pfam" id="PF13193">
    <property type="entry name" value="AMP-binding_C"/>
    <property type="match status" value="1"/>
</dbReference>
<dbReference type="NCBIfam" id="NF004837">
    <property type="entry name" value="PRK06187.1"/>
    <property type="match status" value="1"/>
</dbReference>
<reference evidence="3 4" key="1">
    <citation type="submission" date="2023-04" db="EMBL/GenBank/DDBJ databases">
        <title>Marinoamorphus aggregata gen. nov., sp. Nov., isolate from tissue of brittle star Ophioplocus japonicus.</title>
        <authorList>
            <person name="Kawano K."/>
            <person name="Sawayama S."/>
            <person name="Nakagawa S."/>
        </authorList>
    </citation>
    <scope>NUCLEOTIDE SEQUENCE [LARGE SCALE GENOMIC DNA]</scope>
    <source>
        <strain evidence="3 4">NKW23</strain>
    </source>
</reference>
<feature type="domain" description="AMP-binding enzyme C-terminal" evidence="2">
    <location>
        <begin position="428"/>
        <end position="504"/>
    </location>
</feature>
<comment type="caution">
    <text evidence="3">The sequence shown here is derived from an EMBL/GenBank/DDBJ whole genome shotgun (WGS) entry which is preliminary data.</text>
</comment>
<gene>
    <name evidence="3" type="ORF">LNKW23_09720</name>
</gene>